<keyword evidence="3" id="KW-1185">Reference proteome</keyword>
<dbReference type="Proteomes" id="UP001152604">
    <property type="component" value="Unassembled WGS sequence"/>
</dbReference>
<evidence type="ECO:0000313" key="2">
    <source>
        <dbReference type="EMBL" id="CAH2404816.1"/>
    </source>
</evidence>
<organism evidence="2 3">
    <name type="scientific">Mesorhizobium ventifaucium</name>
    <dbReference type="NCBI Taxonomy" id="666020"/>
    <lineage>
        <taxon>Bacteria</taxon>
        <taxon>Pseudomonadati</taxon>
        <taxon>Pseudomonadota</taxon>
        <taxon>Alphaproteobacteria</taxon>
        <taxon>Hyphomicrobiales</taxon>
        <taxon>Phyllobacteriaceae</taxon>
        <taxon>Mesorhizobium</taxon>
    </lineage>
</organism>
<comment type="caution">
    <text evidence="2">The sequence shown here is derived from an EMBL/GenBank/DDBJ whole genome shotgun (WGS) entry which is preliminary data.</text>
</comment>
<reference evidence="2" key="1">
    <citation type="submission" date="2022-03" db="EMBL/GenBank/DDBJ databases">
        <authorList>
            <person name="Brunel B."/>
        </authorList>
    </citation>
    <scope>NUCLEOTIDE SEQUENCE</scope>
    <source>
        <strain evidence="2">STM4922sample</strain>
    </source>
</reference>
<evidence type="ECO:0000313" key="3">
    <source>
        <dbReference type="Proteomes" id="UP001152604"/>
    </source>
</evidence>
<dbReference type="EMBL" id="CAKXZS010000031">
    <property type="protein sequence ID" value="CAH2404816.1"/>
    <property type="molecule type" value="Genomic_DNA"/>
</dbReference>
<feature type="compositionally biased region" description="Low complexity" evidence="1">
    <location>
        <begin position="52"/>
        <end position="66"/>
    </location>
</feature>
<accession>A0ABM9E6S4</accession>
<name>A0ABM9E6S4_9HYPH</name>
<sequence length="112" mass="12386">MRLLPGTVHTLWDTGAGGRVTLRIRLPGGTLKIKKKDELRRREQKRQVPVWRVGATSSSGGRAASRIVRQNDDPEPAPGPFLETVPEMVNDRLLNFTPRKLSSCCAAQWGLG</sequence>
<feature type="region of interest" description="Disordered" evidence="1">
    <location>
        <begin position="44"/>
        <end position="83"/>
    </location>
</feature>
<evidence type="ECO:0000256" key="1">
    <source>
        <dbReference type="SAM" id="MobiDB-lite"/>
    </source>
</evidence>
<proteinExistence type="predicted"/>
<protein>
    <submittedName>
        <fullName evidence="2">Uncharacterized protein</fullName>
    </submittedName>
</protein>
<gene>
    <name evidence="2" type="ORF">MES4922_370051</name>
</gene>